<dbReference type="PROSITE" id="PS51257">
    <property type="entry name" value="PROKAR_LIPOPROTEIN"/>
    <property type="match status" value="1"/>
</dbReference>
<dbReference type="CDD" id="cd10017">
    <property type="entry name" value="B3_DNA"/>
    <property type="match status" value="1"/>
</dbReference>
<evidence type="ECO:0000256" key="3">
    <source>
        <dbReference type="ARBA" id="ARBA00023125"/>
    </source>
</evidence>
<dbReference type="SMART" id="SM01019">
    <property type="entry name" value="B3"/>
    <property type="match status" value="1"/>
</dbReference>
<protein>
    <submittedName>
        <fullName evidence="8">B3 DNA binding domain</fullName>
    </submittedName>
</protein>
<feature type="domain" description="TF-B3" evidence="7">
    <location>
        <begin position="116"/>
        <end position="208"/>
    </location>
</feature>
<dbReference type="InterPro" id="IPR044837">
    <property type="entry name" value="REM16-like"/>
</dbReference>
<proteinExistence type="predicted"/>
<dbReference type="SUPFAM" id="SSF101936">
    <property type="entry name" value="DNA-binding pseudobarrel domain"/>
    <property type="match status" value="1"/>
</dbReference>
<dbReference type="InterPro" id="IPR003340">
    <property type="entry name" value="B3_DNA-bd"/>
</dbReference>
<evidence type="ECO:0000259" key="7">
    <source>
        <dbReference type="PROSITE" id="PS50863"/>
    </source>
</evidence>
<comment type="subcellular location">
    <subcellularLocation>
        <location evidence="1">Nucleus</location>
    </subcellularLocation>
</comment>
<keyword evidence="4" id="KW-0804">Transcription</keyword>
<keyword evidence="5" id="KW-0539">Nucleus</keyword>
<keyword evidence="3" id="KW-0238">DNA-binding</keyword>
<dbReference type="GO" id="GO:0005634">
    <property type="term" value="C:nucleus"/>
    <property type="evidence" value="ECO:0007669"/>
    <property type="project" value="UniProtKB-SubCell"/>
</dbReference>
<dbReference type="AlphaFoldDB" id="A0AAN8YXA1"/>
<evidence type="ECO:0000256" key="2">
    <source>
        <dbReference type="ARBA" id="ARBA00023015"/>
    </source>
</evidence>
<keyword evidence="6" id="KW-0732">Signal</keyword>
<keyword evidence="2" id="KW-0805">Transcription regulation</keyword>
<dbReference type="GO" id="GO:0003677">
    <property type="term" value="F:DNA binding"/>
    <property type="evidence" value="ECO:0007669"/>
    <property type="project" value="UniProtKB-KW"/>
</dbReference>
<evidence type="ECO:0000256" key="4">
    <source>
        <dbReference type="ARBA" id="ARBA00023163"/>
    </source>
</evidence>
<accession>A0AAN8YXA1</accession>
<dbReference type="Pfam" id="PF02362">
    <property type="entry name" value="B3"/>
    <property type="match status" value="1"/>
</dbReference>
<dbReference type="Gene3D" id="2.40.330.10">
    <property type="entry name" value="DNA-binding pseudobarrel domain"/>
    <property type="match status" value="1"/>
</dbReference>
<evidence type="ECO:0000256" key="5">
    <source>
        <dbReference type="ARBA" id="ARBA00023242"/>
    </source>
</evidence>
<evidence type="ECO:0000313" key="9">
    <source>
        <dbReference type="Proteomes" id="UP001370490"/>
    </source>
</evidence>
<evidence type="ECO:0000313" key="8">
    <source>
        <dbReference type="EMBL" id="KAK6916471.1"/>
    </source>
</evidence>
<organism evidence="8 9">
    <name type="scientific">Dillenia turbinata</name>
    <dbReference type="NCBI Taxonomy" id="194707"/>
    <lineage>
        <taxon>Eukaryota</taxon>
        <taxon>Viridiplantae</taxon>
        <taxon>Streptophyta</taxon>
        <taxon>Embryophyta</taxon>
        <taxon>Tracheophyta</taxon>
        <taxon>Spermatophyta</taxon>
        <taxon>Magnoliopsida</taxon>
        <taxon>eudicotyledons</taxon>
        <taxon>Gunneridae</taxon>
        <taxon>Pentapetalae</taxon>
        <taxon>Dilleniales</taxon>
        <taxon>Dilleniaceae</taxon>
        <taxon>Dillenia</taxon>
    </lineage>
</organism>
<feature type="chain" id="PRO_5042871663" evidence="6">
    <location>
        <begin position="21"/>
        <end position="208"/>
    </location>
</feature>
<keyword evidence="9" id="KW-1185">Reference proteome</keyword>
<dbReference type="EMBL" id="JBAMMX010000024">
    <property type="protein sequence ID" value="KAK6916471.1"/>
    <property type="molecule type" value="Genomic_DNA"/>
</dbReference>
<name>A0AAN8YXA1_9MAGN</name>
<dbReference type="PROSITE" id="PS50863">
    <property type="entry name" value="B3"/>
    <property type="match status" value="1"/>
</dbReference>
<reference evidence="8 9" key="1">
    <citation type="submission" date="2023-12" db="EMBL/GenBank/DDBJ databases">
        <title>A high-quality genome assembly for Dillenia turbinata (Dilleniales).</title>
        <authorList>
            <person name="Chanderbali A."/>
        </authorList>
    </citation>
    <scope>NUCLEOTIDE SEQUENCE [LARGE SCALE GENOMIC DNA]</scope>
    <source>
        <strain evidence="8">LSX21</strain>
        <tissue evidence="8">Leaf</tissue>
    </source>
</reference>
<sequence>MRNLYFFVCFTLSLSNVVLSSCCLSSNGSLSFCHEIHDIGRLTLVESERANAKPYVKFEQVDSDNNAGTSIRFNQEAACVGNSNKLLEEKQSFALGSPEDRAHEFQANLSENGPSIVRTMPHSTVTAGYWLNFPAEFSRRYMPRRDASFMLEAEDQVAYITRYKVAQRGLSAGWRTFAKEHDLKEGDALVFHLVRPHKFKEEERTEYG</sequence>
<dbReference type="InterPro" id="IPR015300">
    <property type="entry name" value="DNA-bd_pseudobarrel_sf"/>
</dbReference>
<gene>
    <name evidence="8" type="ORF">RJ641_019332</name>
</gene>
<feature type="signal peptide" evidence="6">
    <location>
        <begin position="1"/>
        <end position="20"/>
    </location>
</feature>
<dbReference type="PANTHER" id="PTHR31391">
    <property type="entry name" value="B3 DOMAIN-CONTAINING PROTEIN OS11G0197600-RELATED"/>
    <property type="match status" value="1"/>
</dbReference>
<comment type="caution">
    <text evidence="8">The sequence shown here is derived from an EMBL/GenBank/DDBJ whole genome shotgun (WGS) entry which is preliminary data.</text>
</comment>
<dbReference type="PANTHER" id="PTHR31391:SF101">
    <property type="entry name" value="B3 DOMAIN-CONTAINING PROTEIN OS01G0234100"/>
    <property type="match status" value="1"/>
</dbReference>
<evidence type="ECO:0000256" key="6">
    <source>
        <dbReference type="SAM" id="SignalP"/>
    </source>
</evidence>
<evidence type="ECO:0000256" key="1">
    <source>
        <dbReference type="ARBA" id="ARBA00004123"/>
    </source>
</evidence>
<dbReference type="Proteomes" id="UP001370490">
    <property type="component" value="Unassembled WGS sequence"/>
</dbReference>